<protein>
    <submittedName>
        <fullName evidence="2">Fam-a protein</fullName>
    </submittedName>
</protein>
<accession>A0A6V7RW81</accession>
<feature type="signal peptide" evidence="1">
    <location>
        <begin position="1"/>
        <end position="25"/>
    </location>
</feature>
<dbReference type="AlphaFoldDB" id="A0A6V7RW81"/>
<evidence type="ECO:0000313" key="2">
    <source>
        <dbReference type="EMBL" id="CAD2085051.1"/>
    </source>
</evidence>
<organism evidence="2 3">
    <name type="scientific">Plasmodium vinckei brucechwatti</name>
    <dbReference type="NCBI Taxonomy" id="119398"/>
    <lineage>
        <taxon>Eukaryota</taxon>
        <taxon>Sar</taxon>
        <taxon>Alveolata</taxon>
        <taxon>Apicomplexa</taxon>
        <taxon>Aconoidasida</taxon>
        <taxon>Haemosporida</taxon>
        <taxon>Plasmodiidae</taxon>
        <taxon>Plasmodium</taxon>
        <taxon>Plasmodium (Vinckeia)</taxon>
    </lineage>
</organism>
<proteinExistence type="predicted"/>
<evidence type="ECO:0000313" key="3">
    <source>
        <dbReference type="Proteomes" id="UP000515550"/>
    </source>
</evidence>
<dbReference type="VEuPathDB" id="PlasmoDB:PVBDA_0300110"/>
<sequence length="101" mass="11561">MNKGYIKVVVFLLSLFAYVTNKALASEQFTWGNSANIFSSRAAATRYVYSNFTIPSNWRVKHVRHSNVPIQSNDKSNSAIPSNWRIKHNRRTNAAVIKKFN</sequence>
<dbReference type="EMBL" id="LR865381">
    <property type="protein sequence ID" value="CAD2085051.1"/>
    <property type="molecule type" value="Genomic_DNA"/>
</dbReference>
<name>A0A6V7RW81_PLAVN</name>
<reference evidence="2 3" key="1">
    <citation type="submission" date="2020-08" db="EMBL/GenBank/DDBJ databases">
        <authorList>
            <person name="Ramaprasad A."/>
        </authorList>
    </citation>
    <scope>NUCLEOTIDE SEQUENCE [LARGE SCALE GENOMIC DNA]</scope>
</reference>
<gene>
    <name evidence="2" type="ORF">PVBDA_0300110</name>
</gene>
<evidence type="ECO:0000256" key="1">
    <source>
        <dbReference type="SAM" id="SignalP"/>
    </source>
</evidence>
<feature type="chain" id="PRO_5028293348" evidence="1">
    <location>
        <begin position="26"/>
        <end position="101"/>
    </location>
</feature>
<dbReference type="Proteomes" id="UP000515550">
    <property type="component" value="Chromosome PVBDA_03"/>
</dbReference>
<keyword evidence="1" id="KW-0732">Signal</keyword>